<name>A0A8K0GMK9_9ROSA</name>
<dbReference type="EMBL" id="VOIH02000010">
    <property type="protein sequence ID" value="KAF3434757.1"/>
    <property type="molecule type" value="Genomic_DNA"/>
</dbReference>
<evidence type="ECO:0000256" key="1">
    <source>
        <dbReference type="SAM" id="MobiDB-lite"/>
    </source>
</evidence>
<comment type="caution">
    <text evidence="2">The sequence shown here is derived from an EMBL/GenBank/DDBJ whole genome shotgun (WGS) entry which is preliminary data.</text>
</comment>
<evidence type="ECO:0000313" key="3">
    <source>
        <dbReference type="Proteomes" id="UP000796880"/>
    </source>
</evidence>
<reference evidence="2" key="1">
    <citation type="submission" date="2020-03" db="EMBL/GenBank/DDBJ databases">
        <title>A high-quality chromosome-level genome assembly of a woody plant with both climbing and erect habits, Rhamnella rubrinervis.</title>
        <authorList>
            <person name="Lu Z."/>
            <person name="Yang Y."/>
            <person name="Zhu X."/>
            <person name="Sun Y."/>
        </authorList>
    </citation>
    <scope>NUCLEOTIDE SEQUENCE</scope>
    <source>
        <strain evidence="2">BYM</strain>
        <tissue evidence="2">Leaf</tissue>
    </source>
</reference>
<gene>
    <name evidence="2" type="ORF">FNV43_RR21842</name>
</gene>
<organism evidence="2 3">
    <name type="scientific">Rhamnella rubrinervis</name>
    <dbReference type="NCBI Taxonomy" id="2594499"/>
    <lineage>
        <taxon>Eukaryota</taxon>
        <taxon>Viridiplantae</taxon>
        <taxon>Streptophyta</taxon>
        <taxon>Embryophyta</taxon>
        <taxon>Tracheophyta</taxon>
        <taxon>Spermatophyta</taxon>
        <taxon>Magnoliopsida</taxon>
        <taxon>eudicotyledons</taxon>
        <taxon>Gunneridae</taxon>
        <taxon>Pentapetalae</taxon>
        <taxon>rosids</taxon>
        <taxon>fabids</taxon>
        <taxon>Rosales</taxon>
        <taxon>Rhamnaceae</taxon>
        <taxon>rhamnoid group</taxon>
        <taxon>Rhamneae</taxon>
        <taxon>Rhamnella</taxon>
    </lineage>
</organism>
<dbReference type="AlphaFoldDB" id="A0A8K0GMK9"/>
<protein>
    <submittedName>
        <fullName evidence="2">Uncharacterized protein</fullName>
    </submittedName>
</protein>
<accession>A0A8K0GMK9</accession>
<dbReference type="Proteomes" id="UP000796880">
    <property type="component" value="Unassembled WGS sequence"/>
</dbReference>
<keyword evidence="3" id="KW-1185">Reference proteome</keyword>
<feature type="region of interest" description="Disordered" evidence="1">
    <location>
        <begin position="23"/>
        <end position="47"/>
    </location>
</feature>
<proteinExistence type="predicted"/>
<evidence type="ECO:0000313" key="2">
    <source>
        <dbReference type="EMBL" id="KAF3434757.1"/>
    </source>
</evidence>
<sequence length="282" mass="31986">MAVEEGPSKANHDNLHDGVVANEEEEGCEHGRPSSFTDFIEPPEDGDVEGDGMENATNLEYMGSGLVGYVFRYRKRKCAIVDSSLTEWKQDMRNSDGDSASWKCFGCYGPPCYKEKKQFWSNLEQPIPGNQVVEGTWNGSEAMGAEFRRLCTKLLATSRALKVWNKEHFGQGHSSILSLEDELRNLQFNEDMIGEYSNSRQQAIIEELCVLKARQKKRNRIEVVKLEDKWVTERKGIEDYFLTEFTKLFTSEVPQLLGNLQALIQPCISELDNEELLTVPSG</sequence>